<protein>
    <recommendedName>
        <fullName evidence="7">MYB transcription factor</fullName>
    </recommendedName>
</protein>
<dbReference type="PROSITE" id="PS50090">
    <property type="entry name" value="MYB_LIKE"/>
    <property type="match status" value="1"/>
</dbReference>
<dbReference type="PANTHER" id="PTHR45614:SF232">
    <property type="entry name" value="TRANSCRIPTION FACTOR MYB3R-2"/>
    <property type="match status" value="1"/>
</dbReference>
<dbReference type="SUPFAM" id="SSF46689">
    <property type="entry name" value="Homeodomain-like"/>
    <property type="match status" value="1"/>
</dbReference>
<comment type="subcellular location">
    <subcellularLocation>
        <location evidence="1">Nucleus</location>
    </subcellularLocation>
</comment>
<evidence type="ECO:0000313" key="6">
    <source>
        <dbReference type="Proteomes" id="UP001187192"/>
    </source>
</evidence>
<feature type="domain" description="Myb-like" evidence="3">
    <location>
        <begin position="1"/>
        <end position="37"/>
    </location>
</feature>
<dbReference type="PROSITE" id="PS51294">
    <property type="entry name" value="HTH_MYB"/>
    <property type="match status" value="1"/>
</dbReference>
<evidence type="ECO:0000259" key="3">
    <source>
        <dbReference type="PROSITE" id="PS50090"/>
    </source>
</evidence>
<dbReference type="Proteomes" id="UP001187192">
    <property type="component" value="Unassembled WGS sequence"/>
</dbReference>
<dbReference type="InterPro" id="IPR017930">
    <property type="entry name" value="Myb_dom"/>
</dbReference>
<dbReference type="InterPro" id="IPR009057">
    <property type="entry name" value="Homeodomain-like_sf"/>
</dbReference>
<proteinExistence type="predicted"/>
<dbReference type="CDD" id="cd00167">
    <property type="entry name" value="SANT"/>
    <property type="match status" value="1"/>
</dbReference>
<dbReference type="InterPro" id="IPR050560">
    <property type="entry name" value="MYB_TF"/>
</dbReference>
<keyword evidence="2" id="KW-0539">Nucleus</keyword>
<dbReference type="Gene3D" id="1.10.10.60">
    <property type="entry name" value="Homeodomain-like"/>
    <property type="match status" value="1"/>
</dbReference>
<dbReference type="EMBL" id="BTGU01000100">
    <property type="protein sequence ID" value="GMN60608.1"/>
    <property type="molecule type" value="Genomic_DNA"/>
</dbReference>
<gene>
    <name evidence="5" type="ORF">TIFTF001_029702</name>
</gene>
<reference evidence="5" key="1">
    <citation type="submission" date="2023-07" db="EMBL/GenBank/DDBJ databases">
        <title>draft genome sequence of fig (Ficus carica).</title>
        <authorList>
            <person name="Takahashi T."/>
            <person name="Nishimura K."/>
        </authorList>
    </citation>
    <scope>NUCLEOTIDE SEQUENCE</scope>
</reference>
<feature type="domain" description="HTH myb-type" evidence="4">
    <location>
        <begin position="1"/>
        <end position="41"/>
    </location>
</feature>
<dbReference type="GO" id="GO:0000978">
    <property type="term" value="F:RNA polymerase II cis-regulatory region sequence-specific DNA binding"/>
    <property type="evidence" value="ECO:0007669"/>
    <property type="project" value="TreeGrafter"/>
</dbReference>
<evidence type="ECO:0000256" key="1">
    <source>
        <dbReference type="ARBA" id="ARBA00004123"/>
    </source>
</evidence>
<dbReference type="InterPro" id="IPR001005">
    <property type="entry name" value="SANT/Myb"/>
</dbReference>
<dbReference type="GO" id="GO:0005634">
    <property type="term" value="C:nucleus"/>
    <property type="evidence" value="ECO:0007669"/>
    <property type="project" value="UniProtKB-SubCell"/>
</dbReference>
<dbReference type="PANTHER" id="PTHR45614">
    <property type="entry name" value="MYB PROTEIN-RELATED"/>
    <property type="match status" value="1"/>
</dbReference>
<evidence type="ECO:0008006" key="7">
    <source>
        <dbReference type="Google" id="ProtNLM"/>
    </source>
</evidence>
<keyword evidence="6" id="KW-1185">Reference proteome</keyword>
<evidence type="ECO:0000256" key="2">
    <source>
        <dbReference type="ARBA" id="ARBA00023242"/>
    </source>
</evidence>
<evidence type="ECO:0000259" key="4">
    <source>
        <dbReference type="PROSITE" id="PS51294"/>
    </source>
</evidence>
<dbReference type="SMART" id="SM00717">
    <property type="entry name" value="SANT"/>
    <property type="match status" value="1"/>
</dbReference>
<sequence length="205" mass="23144">MILIMAHEEVGNKWVEIARRLPGRSENSIKNHWNAAVRKKNNNVVATLGAPKKNNKKPNFKGSLLLNYVRSIRNNAVAENSESSSQAANDAALAEHDYHADPQMQLPENSGMTFLNNWVVNPVDNLVYNDNDHDKSIFNLGMGNDNSLDSNSYGGFKSYIDELAAMEEERNMDFQMRSEIESLMKGPAEVKKEMDLMEMIRQGKI</sequence>
<name>A0AA88DS97_FICCA</name>
<evidence type="ECO:0000313" key="5">
    <source>
        <dbReference type="EMBL" id="GMN60608.1"/>
    </source>
</evidence>
<dbReference type="GO" id="GO:0000981">
    <property type="term" value="F:DNA-binding transcription factor activity, RNA polymerase II-specific"/>
    <property type="evidence" value="ECO:0007669"/>
    <property type="project" value="TreeGrafter"/>
</dbReference>
<accession>A0AA88DS97</accession>
<dbReference type="AlphaFoldDB" id="A0AA88DS97"/>
<organism evidence="5 6">
    <name type="scientific">Ficus carica</name>
    <name type="common">Common fig</name>
    <dbReference type="NCBI Taxonomy" id="3494"/>
    <lineage>
        <taxon>Eukaryota</taxon>
        <taxon>Viridiplantae</taxon>
        <taxon>Streptophyta</taxon>
        <taxon>Embryophyta</taxon>
        <taxon>Tracheophyta</taxon>
        <taxon>Spermatophyta</taxon>
        <taxon>Magnoliopsida</taxon>
        <taxon>eudicotyledons</taxon>
        <taxon>Gunneridae</taxon>
        <taxon>Pentapetalae</taxon>
        <taxon>rosids</taxon>
        <taxon>fabids</taxon>
        <taxon>Rosales</taxon>
        <taxon>Moraceae</taxon>
        <taxon>Ficeae</taxon>
        <taxon>Ficus</taxon>
    </lineage>
</organism>
<comment type="caution">
    <text evidence="5">The sequence shown here is derived from an EMBL/GenBank/DDBJ whole genome shotgun (WGS) entry which is preliminary data.</text>
</comment>
<dbReference type="Pfam" id="PF00249">
    <property type="entry name" value="Myb_DNA-binding"/>
    <property type="match status" value="1"/>
</dbReference>